<dbReference type="InterPro" id="IPR001469">
    <property type="entry name" value="ATP_synth_F1_dsu/esu"/>
</dbReference>
<evidence type="ECO:0000259" key="18">
    <source>
        <dbReference type="Pfam" id="PF02823"/>
    </source>
</evidence>
<evidence type="ECO:0000256" key="16">
    <source>
        <dbReference type="RuleBase" id="RU003656"/>
    </source>
</evidence>
<evidence type="ECO:0000256" key="4">
    <source>
        <dbReference type="ARBA" id="ARBA00011648"/>
    </source>
</evidence>
<evidence type="ECO:0000256" key="14">
    <source>
        <dbReference type="ARBA" id="ARBA00031795"/>
    </source>
</evidence>
<evidence type="ECO:0000256" key="15">
    <source>
        <dbReference type="HAMAP-Rule" id="MF_00530"/>
    </source>
</evidence>
<evidence type="ECO:0000256" key="12">
    <source>
        <dbReference type="ARBA" id="ARBA00023310"/>
    </source>
</evidence>
<keyword evidence="20" id="KW-1185">Reference proteome</keyword>
<dbReference type="GO" id="GO:0005886">
    <property type="term" value="C:plasma membrane"/>
    <property type="evidence" value="ECO:0007669"/>
    <property type="project" value="UniProtKB-SubCell"/>
</dbReference>
<protein>
    <recommendedName>
        <fullName evidence="5 15">ATP synthase epsilon chain</fullName>
    </recommendedName>
    <alternativeName>
        <fullName evidence="14 15">ATP synthase F1 sector epsilon subunit</fullName>
    </alternativeName>
    <alternativeName>
        <fullName evidence="13 15">F-ATPase epsilon subunit</fullName>
    </alternativeName>
</protein>
<keyword evidence="11 15" id="KW-0139">CF(1)</keyword>
<evidence type="ECO:0000256" key="11">
    <source>
        <dbReference type="ARBA" id="ARBA00023196"/>
    </source>
</evidence>
<dbReference type="PANTHER" id="PTHR13822">
    <property type="entry name" value="ATP SYNTHASE DELTA/EPSILON CHAIN"/>
    <property type="match status" value="1"/>
</dbReference>
<dbReference type="GO" id="GO:0005524">
    <property type="term" value="F:ATP binding"/>
    <property type="evidence" value="ECO:0007669"/>
    <property type="project" value="UniProtKB-UniRule"/>
</dbReference>
<proteinExistence type="inferred from homology"/>
<evidence type="ECO:0000256" key="8">
    <source>
        <dbReference type="ARBA" id="ARBA00022781"/>
    </source>
</evidence>
<accession>A0A7L6AUF9</accession>
<dbReference type="SUPFAM" id="SSF46604">
    <property type="entry name" value="Epsilon subunit of F1F0-ATP synthase C-terminal domain"/>
    <property type="match status" value="1"/>
</dbReference>
<evidence type="ECO:0000256" key="3">
    <source>
        <dbReference type="ARBA" id="ARBA00005712"/>
    </source>
</evidence>
<dbReference type="Gene3D" id="2.60.15.10">
    <property type="entry name" value="F0F1 ATP synthase delta/epsilon subunit, N-terminal"/>
    <property type="match status" value="1"/>
</dbReference>
<evidence type="ECO:0000259" key="17">
    <source>
        <dbReference type="Pfam" id="PF00401"/>
    </source>
</evidence>
<keyword evidence="6 15" id="KW-0813">Transport</keyword>
<keyword evidence="9 15" id="KW-0406">Ion transport</keyword>
<evidence type="ECO:0000256" key="5">
    <source>
        <dbReference type="ARBA" id="ARBA00014480"/>
    </source>
</evidence>
<evidence type="ECO:0000256" key="10">
    <source>
        <dbReference type="ARBA" id="ARBA00023136"/>
    </source>
</evidence>
<feature type="domain" description="ATP synthase epsilon subunit C-terminal" evidence="17">
    <location>
        <begin position="88"/>
        <end position="131"/>
    </location>
</feature>
<dbReference type="InterPro" id="IPR036794">
    <property type="entry name" value="ATP_F1_dsu/esu_C_sf"/>
</dbReference>
<gene>
    <name evidence="15" type="primary">atpC</name>
    <name evidence="19" type="ORF">HZT40_15415</name>
</gene>
<dbReference type="EMBL" id="CP059265">
    <property type="protein sequence ID" value="QLQ32742.1"/>
    <property type="molecule type" value="Genomic_DNA"/>
</dbReference>
<sequence>MAMTMHLDVVTAEQKLFSGTVEEVIAPGVLGDLGILPRHSQLISRLRAGELQYKTEEGNFASLFVSGGVLEVQPHIVTVLADTGMRAEDLDEQAAQEAMKQAQDALAGKDPEDLDYETIQAELEAAKAQLEMLHRIGKARGHH</sequence>
<dbReference type="Proteomes" id="UP000510621">
    <property type="component" value="Chromosome"/>
</dbReference>
<dbReference type="InterPro" id="IPR020547">
    <property type="entry name" value="ATP_synth_F1_esu_C"/>
</dbReference>
<dbReference type="CDD" id="cd12152">
    <property type="entry name" value="F1-ATPase_delta"/>
    <property type="match status" value="1"/>
</dbReference>
<keyword evidence="12 15" id="KW-0066">ATP synthesis</keyword>
<dbReference type="GO" id="GO:0046933">
    <property type="term" value="F:proton-transporting ATP synthase activity, rotational mechanism"/>
    <property type="evidence" value="ECO:0007669"/>
    <property type="project" value="UniProtKB-UniRule"/>
</dbReference>
<evidence type="ECO:0000256" key="1">
    <source>
        <dbReference type="ARBA" id="ARBA00003543"/>
    </source>
</evidence>
<comment type="function">
    <text evidence="1 15">Produces ATP from ADP in the presence of a proton gradient across the membrane.</text>
</comment>
<keyword evidence="10 15" id="KW-0472">Membrane</keyword>
<organism evidence="19 20">
    <name type="scientific">Candidatus Thiothrix singaporensis</name>
    <dbReference type="NCBI Taxonomy" id="2799669"/>
    <lineage>
        <taxon>Bacteria</taxon>
        <taxon>Pseudomonadati</taxon>
        <taxon>Pseudomonadota</taxon>
        <taxon>Gammaproteobacteria</taxon>
        <taxon>Thiotrichales</taxon>
        <taxon>Thiotrichaceae</taxon>
        <taxon>Thiothrix</taxon>
    </lineage>
</organism>
<dbReference type="GO" id="GO:0045259">
    <property type="term" value="C:proton-transporting ATP synthase complex"/>
    <property type="evidence" value="ECO:0007669"/>
    <property type="project" value="UniProtKB-KW"/>
</dbReference>
<dbReference type="Pfam" id="PF02823">
    <property type="entry name" value="ATP-synt_DE_N"/>
    <property type="match status" value="1"/>
</dbReference>
<dbReference type="Pfam" id="PF00401">
    <property type="entry name" value="ATP-synt_DE"/>
    <property type="match status" value="1"/>
</dbReference>
<dbReference type="InterPro" id="IPR036771">
    <property type="entry name" value="ATPsynth_dsu/esu_N"/>
</dbReference>
<evidence type="ECO:0000256" key="7">
    <source>
        <dbReference type="ARBA" id="ARBA00022475"/>
    </source>
</evidence>
<evidence type="ECO:0000256" key="13">
    <source>
        <dbReference type="ARBA" id="ARBA00030215"/>
    </source>
</evidence>
<dbReference type="NCBIfam" id="NF001847">
    <property type="entry name" value="PRK00571.1-4"/>
    <property type="match status" value="1"/>
</dbReference>
<dbReference type="NCBIfam" id="TIGR01216">
    <property type="entry name" value="ATP_synt_epsi"/>
    <property type="match status" value="1"/>
</dbReference>
<dbReference type="HAMAP" id="MF_00530">
    <property type="entry name" value="ATP_synth_epsil_bac"/>
    <property type="match status" value="1"/>
</dbReference>
<reference evidence="19" key="1">
    <citation type="submission" date="2020-06" db="EMBL/GenBank/DDBJ databases">
        <title>Analysis procedures for assessing recovery of high quality, complete, closed genomes from Nanopore long read metagenome sequencing.</title>
        <authorList>
            <person name="Bessarab I."/>
            <person name="Arumugam K."/>
            <person name="Haryono M."/>
            <person name="Liu X."/>
            <person name="Roy S."/>
            <person name="Zuniga-Montanez R.E."/>
            <person name="Qiu G."/>
            <person name="Drautz-Moses D.I."/>
            <person name="Law Y.Y."/>
            <person name="Wuertz S."/>
            <person name="Lauro F.M."/>
            <person name="Huson D.H."/>
            <person name="Williams R.B."/>
        </authorList>
    </citation>
    <scope>NUCLEOTIDE SEQUENCE [LARGE SCALE GENOMIC DNA]</scope>
    <source>
        <strain evidence="19">SSD2</strain>
    </source>
</reference>
<dbReference type="PANTHER" id="PTHR13822:SF10">
    <property type="entry name" value="ATP SYNTHASE EPSILON CHAIN, CHLOROPLASTIC"/>
    <property type="match status" value="1"/>
</dbReference>
<dbReference type="InterPro" id="IPR020546">
    <property type="entry name" value="ATP_synth_F1_dsu/esu_N"/>
</dbReference>
<comment type="similarity">
    <text evidence="3 15 16">Belongs to the ATPase epsilon chain family.</text>
</comment>
<evidence type="ECO:0000256" key="9">
    <source>
        <dbReference type="ARBA" id="ARBA00023065"/>
    </source>
</evidence>
<comment type="subunit">
    <text evidence="4 15 16">F-type ATPases have 2 components, CF(1) - the catalytic core - and CF(0) - the membrane proton channel. CF(1) has five subunits: alpha(3), beta(3), gamma(1), delta(1), epsilon(1). CF(0) has three main subunits: a, b and c.</text>
</comment>
<keyword evidence="8 15" id="KW-0375">Hydrogen ion transport</keyword>
<dbReference type="KEGG" id="this:HZT40_15415"/>
<name>A0A7L6AUF9_9GAMM</name>
<evidence type="ECO:0000256" key="2">
    <source>
        <dbReference type="ARBA" id="ARBA00004202"/>
    </source>
</evidence>
<dbReference type="AlphaFoldDB" id="A0A7L6AUF9"/>
<feature type="domain" description="ATP synthase F1 complex delta/epsilon subunit N-terminal" evidence="18">
    <location>
        <begin position="5"/>
        <end position="83"/>
    </location>
</feature>
<evidence type="ECO:0000313" key="20">
    <source>
        <dbReference type="Proteomes" id="UP000510621"/>
    </source>
</evidence>
<comment type="subcellular location">
    <subcellularLocation>
        <location evidence="2 15">Cell membrane</location>
        <topology evidence="2 15">Peripheral membrane protein</topology>
    </subcellularLocation>
</comment>
<evidence type="ECO:0000313" key="19">
    <source>
        <dbReference type="EMBL" id="QLQ32742.1"/>
    </source>
</evidence>
<dbReference type="FunFam" id="2.60.15.10:FF:000001">
    <property type="entry name" value="ATP synthase epsilon chain"/>
    <property type="match status" value="1"/>
</dbReference>
<evidence type="ECO:0000256" key="6">
    <source>
        <dbReference type="ARBA" id="ARBA00022448"/>
    </source>
</evidence>
<keyword evidence="7 15" id="KW-1003">Cell membrane</keyword>
<dbReference type="SUPFAM" id="SSF51344">
    <property type="entry name" value="Epsilon subunit of F1F0-ATP synthase N-terminal domain"/>
    <property type="match status" value="1"/>
</dbReference>